<organism evidence="1 2">
    <name type="scientific">Trifolium subterraneum</name>
    <name type="common">Subterranean clover</name>
    <dbReference type="NCBI Taxonomy" id="3900"/>
    <lineage>
        <taxon>Eukaryota</taxon>
        <taxon>Viridiplantae</taxon>
        <taxon>Streptophyta</taxon>
        <taxon>Embryophyta</taxon>
        <taxon>Tracheophyta</taxon>
        <taxon>Spermatophyta</taxon>
        <taxon>Magnoliopsida</taxon>
        <taxon>eudicotyledons</taxon>
        <taxon>Gunneridae</taxon>
        <taxon>Pentapetalae</taxon>
        <taxon>rosids</taxon>
        <taxon>fabids</taxon>
        <taxon>Fabales</taxon>
        <taxon>Fabaceae</taxon>
        <taxon>Papilionoideae</taxon>
        <taxon>50 kb inversion clade</taxon>
        <taxon>NPAAA clade</taxon>
        <taxon>Hologalegina</taxon>
        <taxon>IRL clade</taxon>
        <taxon>Trifolieae</taxon>
        <taxon>Trifolium</taxon>
    </lineage>
</organism>
<sequence>MLSGGRNMPIYDVHWTTPLSGYYNLNVDAAGPIEGGKWGIGVVVRDVDSVVVAASYWQIFSLPDSEIAEVLAMRWKGLEFAKKLSFVNLIAE</sequence>
<dbReference type="AlphaFoldDB" id="A0A2Z6ML01"/>
<reference evidence="2" key="1">
    <citation type="journal article" date="2017" name="Front. Plant Sci.">
        <title>Climate Clever Clovers: New Paradigm to Reduce the Environmental Footprint of Ruminants by Breeding Low Methanogenic Forages Utilizing Haplotype Variation.</title>
        <authorList>
            <person name="Kaur P."/>
            <person name="Appels R."/>
            <person name="Bayer P.E."/>
            <person name="Keeble-Gagnere G."/>
            <person name="Wang J."/>
            <person name="Hirakawa H."/>
            <person name="Shirasawa K."/>
            <person name="Vercoe P."/>
            <person name="Stefanova K."/>
            <person name="Durmic Z."/>
            <person name="Nichols P."/>
            <person name="Revell C."/>
            <person name="Isobe S.N."/>
            <person name="Edwards D."/>
            <person name="Erskine W."/>
        </authorList>
    </citation>
    <scope>NUCLEOTIDE SEQUENCE [LARGE SCALE GENOMIC DNA]</scope>
    <source>
        <strain evidence="2">cv. Daliak</strain>
    </source>
</reference>
<dbReference type="InterPro" id="IPR052929">
    <property type="entry name" value="RNase_H-like_EbsB-rel"/>
</dbReference>
<accession>A0A2Z6ML01</accession>
<keyword evidence="2" id="KW-1185">Reference proteome</keyword>
<gene>
    <name evidence="1" type="ORF">TSUD_328070</name>
</gene>
<protein>
    <recommendedName>
        <fullName evidence="3">RNase H type-1 domain-containing protein</fullName>
    </recommendedName>
</protein>
<name>A0A2Z6ML01_TRISU</name>
<dbReference type="PANTHER" id="PTHR47074">
    <property type="entry name" value="BNAC02G40300D PROTEIN"/>
    <property type="match status" value="1"/>
</dbReference>
<dbReference type="EMBL" id="DF973283">
    <property type="protein sequence ID" value="GAU24005.1"/>
    <property type="molecule type" value="Genomic_DNA"/>
</dbReference>
<evidence type="ECO:0000313" key="1">
    <source>
        <dbReference type="EMBL" id="GAU24005.1"/>
    </source>
</evidence>
<proteinExistence type="predicted"/>
<dbReference type="Proteomes" id="UP000242715">
    <property type="component" value="Unassembled WGS sequence"/>
</dbReference>
<dbReference type="PANTHER" id="PTHR47074:SF11">
    <property type="entry name" value="REVERSE TRANSCRIPTASE-LIKE PROTEIN"/>
    <property type="match status" value="1"/>
</dbReference>
<evidence type="ECO:0000313" key="2">
    <source>
        <dbReference type="Proteomes" id="UP000242715"/>
    </source>
</evidence>
<evidence type="ECO:0008006" key="3">
    <source>
        <dbReference type="Google" id="ProtNLM"/>
    </source>
</evidence>